<evidence type="ECO:0000313" key="1">
    <source>
        <dbReference type="EMBL" id="KAL0959855.1"/>
    </source>
</evidence>
<comment type="caution">
    <text evidence="1">The sequence shown here is derived from an EMBL/GenBank/DDBJ whole genome shotgun (WGS) entry which is preliminary data.</text>
</comment>
<reference evidence="2" key="1">
    <citation type="submission" date="2024-06" db="EMBL/GenBank/DDBJ databases">
        <title>Multi-omics analyses provide insights into the biosynthesis of the anticancer antibiotic pleurotin in Hohenbuehelia grisea.</title>
        <authorList>
            <person name="Weaver J.A."/>
            <person name="Alberti F."/>
        </authorList>
    </citation>
    <scope>NUCLEOTIDE SEQUENCE [LARGE SCALE GENOMIC DNA]</scope>
    <source>
        <strain evidence="2">T-177</strain>
    </source>
</reference>
<dbReference type="EMBL" id="JASNQZ010000002">
    <property type="protein sequence ID" value="KAL0959855.1"/>
    <property type="molecule type" value="Genomic_DNA"/>
</dbReference>
<accession>A0ABR3JVC5</accession>
<dbReference type="Proteomes" id="UP001556367">
    <property type="component" value="Unassembled WGS sequence"/>
</dbReference>
<sequence>MGAICYCDRDYAAWTGIRSYFSNLCEIIQTPHLVSHVQVLTVDVPDSSDYSEAALAKGIEATLPTSFNRLSNLKILRIAIHFHVYTFQSDGTLCKCLTSMTLGLLRQPIWAGIKKSEHEGLGLQISISISTHFRIVVAIPFLHLPLAGGEAMALPSPCILPKLQEFCIFEHDPLLEPIPIVYL</sequence>
<proteinExistence type="predicted"/>
<protein>
    <submittedName>
        <fullName evidence="1">Uncharacterized protein</fullName>
    </submittedName>
</protein>
<evidence type="ECO:0000313" key="2">
    <source>
        <dbReference type="Proteomes" id="UP001556367"/>
    </source>
</evidence>
<keyword evidence="2" id="KW-1185">Reference proteome</keyword>
<organism evidence="1 2">
    <name type="scientific">Hohenbuehelia grisea</name>
    <dbReference type="NCBI Taxonomy" id="104357"/>
    <lineage>
        <taxon>Eukaryota</taxon>
        <taxon>Fungi</taxon>
        <taxon>Dikarya</taxon>
        <taxon>Basidiomycota</taxon>
        <taxon>Agaricomycotina</taxon>
        <taxon>Agaricomycetes</taxon>
        <taxon>Agaricomycetidae</taxon>
        <taxon>Agaricales</taxon>
        <taxon>Pleurotineae</taxon>
        <taxon>Pleurotaceae</taxon>
        <taxon>Hohenbuehelia</taxon>
    </lineage>
</organism>
<name>A0ABR3JVC5_9AGAR</name>
<gene>
    <name evidence="1" type="ORF">HGRIS_011528</name>
</gene>